<gene>
    <name evidence="1" type="ORF">BDV29DRAFT_171734</name>
</gene>
<protein>
    <submittedName>
        <fullName evidence="1">Uncharacterized protein</fullName>
    </submittedName>
</protein>
<evidence type="ECO:0000313" key="2">
    <source>
        <dbReference type="Proteomes" id="UP000326565"/>
    </source>
</evidence>
<proteinExistence type="predicted"/>
<keyword evidence="2" id="KW-1185">Reference proteome</keyword>
<reference evidence="1 2" key="1">
    <citation type="submission" date="2019-04" db="EMBL/GenBank/DDBJ databases">
        <title>Friends and foes A comparative genomics study of 23 Aspergillus species from section Flavi.</title>
        <authorList>
            <consortium name="DOE Joint Genome Institute"/>
            <person name="Kjaerbolling I."/>
            <person name="Vesth T."/>
            <person name="Frisvad J.C."/>
            <person name="Nybo J.L."/>
            <person name="Theobald S."/>
            <person name="Kildgaard S."/>
            <person name="Isbrandt T."/>
            <person name="Kuo A."/>
            <person name="Sato A."/>
            <person name="Lyhne E.K."/>
            <person name="Kogle M.E."/>
            <person name="Wiebenga A."/>
            <person name="Kun R.S."/>
            <person name="Lubbers R.J."/>
            <person name="Makela M.R."/>
            <person name="Barry K."/>
            <person name="Chovatia M."/>
            <person name="Clum A."/>
            <person name="Daum C."/>
            <person name="Haridas S."/>
            <person name="He G."/>
            <person name="LaButti K."/>
            <person name="Lipzen A."/>
            <person name="Mondo S."/>
            <person name="Riley R."/>
            <person name="Salamov A."/>
            <person name="Simmons B.A."/>
            <person name="Magnuson J.K."/>
            <person name="Henrissat B."/>
            <person name="Mortensen U.H."/>
            <person name="Larsen T.O."/>
            <person name="Devries R.P."/>
            <person name="Grigoriev I.V."/>
            <person name="Machida M."/>
            <person name="Baker S.E."/>
            <person name="Andersen M.R."/>
        </authorList>
    </citation>
    <scope>NUCLEOTIDE SEQUENCE [LARGE SCALE GENOMIC DNA]</scope>
    <source>
        <strain evidence="1 2">CBS 151.66</strain>
    </source>
</reference>
<sequence length="59" mass="6587">MGVEVTARWQKKQSGPQIDRASLTGSMMLDMAVRAHGPNNTVRLTILRIPAPLRGWLQM</sequence>
<dbReference type="OrthoDB" id="3796612at2759"/>
<dbReference type="EMBL" id="ML732192">
    <property type="protein sequence ID" value="KAB8075589.1"/>
    <property type="molecule type" value="Genomic_DNA"/>
</dbReference>
<accession>A0A5N5X4J1</accession>
<evidence type="ECO:0000313" key="1">
    <source>
        <dbReference type="EMBL" id="KAB8075589.1"/>
    </source>
</evidence>
<dbReference type="AlphaFoldDB" id="A0A5N5X4J1"/>
<dbReference type="Proteomes" id="UP000326565">
    <property type="component" value="Unassembled WGS sequence"/>
</dbReference>
<name>A0A5N5X4J1_9EURO</name>
<organism evidence="1 2">
    <name type="scientific">Aspergillus leporis</name>
    <dbReference type="NCBI Taxonomy" id="41062"/>
    <lineage>
        <taxon>Eukaryota</taxon>
        <taxon>Fungi</taxon>
        <taxon>Dikarya</taxon>
        <taxon>Ascomycota</taxon>
        <taxon>Pezizomycotina</taxon>
        <taxon>Eurotiomycetes</taxon>
        <taxon>Eurotiomycetidae</taxon>
        <taxon>Eurotiales</taxon>
        <taxon>Aspergillaceae</taxon>
        <taxon>Aspergillus</taxon>
        <taxon>Aspergillus subgen. Circumdati</taxon>
    </lineage>
</organism>